<proteinExistence type="predicted"/>
<evidence type="ECO:0000313" key="4">
    <source>
        <dbReference type="EMBL" id="AFN88207.1"/>
    </source>
</evidence>
<feature type="domain" description="Integrase catalytic" evidence="3">
    <location>
        <begin position="530"/>
        <end position="696"/>
    </location>
</feature>
<keyword evidence="1" id="KW-0378">Hydrolase</keyword>
<reference evidence="4" key="1">
    <citation type="journal article" date="2012" name="Theor. Appl. Genet.">
        <title>Development of candidate gene markers associated to common bacterial blight resistance in common bean.</title>
        <authorList>
            <person name="Shi C."/>
            <person name="Yu K."/>
            <person name="Xie W."/>
            <person name="Perry G."/>
            <person name="Navabi A."/>
            <person name="Peter Pauls K."/>
            <person name="Miklas P.N."/>
            <person name="Fourie D."/>
        </authorList>
    </citation>
    <scope>NUCLEOTIDE SEQUENCE</scope>
</reference>
<dbReference type="Pfam" id="PF00665">
    <property type="entry name" value="rve"/>
    <property type="match status" value="1"/>
</dbReference>
<dbReference type="PANTHER" id="PTHR11439">
    <property type="entry name" value="GAG-POL-RELATED RETROTRANSPOSON"/>
    <property type="match status" value="1"/>
</dbReference>
<dbReference type="InterPro" id="IPR025724">
    <property type="entry name" value="GAG-pre-integrase_dom"/>
</dbReference>
<dbReference type="InterPro" id="IPR057670">
    <property type="entry name" value="SH3_retrovirus"/>
</dbReference>
<keyword evidence="1" id="KW-0064">Aspartyl protease</keyword>
<dbReference type="EMBL" id="JX000234">
    <property type="protein sequence ID" value="AFN88207.1"/>
    <property type="molecule type" value="Genomic_DNA"/>
</dbReference>
<dbReference type="CDD" id="cd09272">
    <property type="entry name" value="RNase_HI_RT_Ty1"/>
    <property type="match status" value="1"/>
</dbReference>
<dbReference type="InterPro" id="IPR054722">
    <property type="entry name" value="PolX-like_BBD"/>
</dbReference>
<protein>
    <submittedName>
        <fullName evidence="4">Integrase core domain containing protein</fullName>
    </submittedName>
</protein>
<dbReference type="Gene3D" id="3.30.420.10">
    <property type="entry name" value="Ribonuclease H-like superfamily/Ribonuclease H"/>
    <property type="match status" value="1"/>
</dbReference>
<evidence type="ECO:0000256" key="2">
    <source>
        <dbReference type="SAM" id="MobiDB-lite"/>
    </source>
</evidence>
<accession>I6ZTT9</accession>
<dbReference type="PANTHER" id="PTHR11439:SF484">
    <property type="entry name" value="REVERSE TRANSCRIPTASE TY1_COPIA-TYPE DOMAIN-CONTAINING PROTEIN"/>
    <property type="match status" value="1"/>
</dbReference>
<dbReference type="PROSITE" id="PS50994">
    <property type="entry name" value="INTEGRASE"/>
    <property type="match status" value="1"/>
</dbReference>
<name>I6ZTT9_PHAVU</name>
<dbReference type="SUPFAM" id="SSF56672">
    <property type="entry name" value="DNA/RNA polymerases"/>
    <property type="match status" value="1"/>
</dbReference>
<dbReference type="GO" id="GO:0003676">
    <property type="term" value="F:nucleic acid binding"/>
    <property type="evidence" value="ECO:0007669"/>
    <property type="project" value="InterPro"/>
</dbReference>
<dbReference type="InterPro" id="IPR036397">
    <property type="entry name" value="RNaseH_sf"/>
</dbReference>
<dbReference type="Pfam" id="PF13976">
    <property type="entry name" value="gag_pre-integrs"/>
    <property type="match status" value="1"/>
</dbReference>
<dbReference type="InterPro" id="IPR001584">
    <property type="entry name" value="Integrase_cat-core"/>
</dbReference>
<dbReference type="InterPro" id="IPR012337">
    <property type="entry name" value="RNaseH-like_sf"/>
</dbReference>
<sequence>MVSSAAATSAAATSTAATSAAATSAAATSAAIKPDPSIYTNYVNVHLSIDKLDGTNYDTWASDIKLWLKSQGYVDHLTRPNVAENEVSRWLKVDAQLCIVIKSTIHSSLKQIFRTYETCSEVWEQAKLLYTNDTQRLYGVCQNLLTIVAPKRLDGTMAEYLGKLHALLHDFNELLPPAPTPSQELEQRSKFFMLLGLHGLPDDYSHVRDQILGSPIVPNFTSTCSTLLRVPGKHTTDITSYVDDSSALVSQHNDRTRPHKPGKGRHKCDHCGRLGHKIDRCYALHGRPPKSVAVAQTAPVQPSTVDHTSIDTPGHPAIFNEFLKWYEDRQNSGSTASVAHSGTSFAGLTHSTSLGPWVLDSGATDHITGNQSFFSSLSTTGYLPSVTMANGYKVPSHGVGTINLFPSLSIDNVLYVPGSPFNLLSISRLTRSLDCVISFTKDSVSLQDRCSGRMIGTGCESHGLYQLQISAHVGAIMDSPSLIHARLGHPSLAKMQQLVPSLSNVSSLSCESCQFGKHIRSSFPSSVSQRASSPFALVHSDIWGPSRIKSNLGFQYFVTFIDDYSRCTWVFLMKNRSELFSIFQLFYNEIKNQFGISIRILRSDNGREYLSHSFKNFMASHGILHQTSCAYTPQQNGVAERKNRHLVETTRTILIHGDVPQHFWGDAVLSACYLINRMPSSVLDNKIPHSILFPHDPLHSLPPKVFGSTCFVHNFSPGLDKLSPRSHKCVFLGFTRSQKGYKCFSPSLNRYFISADVTFSESSLYFKSCPSPSMSSSNQVNIPLVVPSAPKDSPPPPTLQVYSRRQTSHRPSDDSLLVPTPHSPPAPTVEPDLPIAIRKGIRSTRNPSPHYTALSYHRLSQPFYTCLSSISSVSIPKSVGDALAHPGWRQAMLDEMNALQNNGTWELVPLPSRKSVVGCRWVFAIKVGPDGTIDRLKARLVAKGYTQIFGLDYGDTFSPVAKMASVRLFIAMAALQQWPLYQLDVKNAFLNGDLQEEIYMEQPPGFVAQGESSGLVCRLRKSLYGLKQSPRAWFGKFSNVVQQFGMTRSEADHSVFYRHSSVGCIYLVVYVDDIVLTGSDHHGISQVKQHLCQNFQTKDLGKLRYFLGIEVAQSNTGIVISQRKYALDILEEIGLMNSKSVDTPMDPNVKLLPNQGEPLSDPEKYRRLVGKLNYLTVTRPDISFAVSVVSQFLNSPCEDHWNAVIRILKYIKGSPGKGLLYGHNNHTKVVCYSDADWAGSPSDRRSTSGYCVSIGDNLISWKSKKQSVVARSSAEAEYRAMASATCELIWLKQLLKELQFGDVTQMTLICDNQAALHISSNPVFHERTKHIEIDCHFIREKIISGDIKTEFVNSNNQLADIFTKSLRGPRIDYICNKLGTYDLYAPA</sequence>
<dbReference type="SUPFAM" id="SSF53098">
    <property type="entry name" value="Ribonuclease H-like"/>
    <property type="match status" value="1"/>
</dbReference>
<keyword evidence="1" id="KW-0645">Protease</keyword>
<evidence type="ECO:0000256" key="1">
    <source>
        <dbReference type="ARBA" id="ARBA00022750"/>
    </source>
</evidence>
<dbReference type="InterPro" id="IPR013103">
    <property type="entry name" value="RVT_2"/>
</dbReference>
<dbReference type="Pfam" id="PF25597">
    <property type="entry name" value="SH3_retrovirus"/>
    <property type="match status" value="1"/>
</dbReference>
<organism evidence="4">
    <name type="scientific">Phaseolus vulgaris</name>
    <name type="common">Kidney bean</name>
    <name type="synonym">French bean</name>
    <dbReference type="NCBI Taxonomy" id="3885"/>
    <lineage>
        <taxon>Eukaryota</taxon>
        <taxon>Viridiplantae</taxon>
        <taxon>Streptophyta</taxon>
        <taxon>Embryophyta</taxon>
        <taxon>Tracheophyta</taxon>
        <taxon>Spermatophyta</taxon>
        <taxon>Magnoliopsida</taxon>
        <taxon>eudicotyledons</taxon>
        <taxon>Gunneridae</taxon>
        <taxon>Pentapetalae</taxon>
        <taxon>rosids</taxon>
        <taxon>fabids</taxon>
        <taxon>Fabales</taxon>
        <taxon>Fabaceae</taxon>
        <taxon>Papilionoideae</taxon>
        <taxon>50 kb inversion clade</taxon>
        <taxon>NPAAA clade</taxon>
        <taxon>indigoferoid/millettioid clade</taxon>
        <taxon>Phaseoleae</taxon>
        <taxon>Phaseolus</taxon>
    </lineage>
</organism>
<dbReference type="GO" id="GO:0015074">
    <property type="term" value="P:DNA integration"/>
    <property type="evidence" value="ECO:0007669"/>
    <property type="project" value="InterPro"/>
</dbReference>
<dbReference type="InterPro" id="IPR043502">
    <property type="entry name" value="DNA/RNA_pol_sf"/>
</dbReference>
<feature type="region of interest" description="Disordered" evidence="2">
    <location>
        <begin position="784"/>
        <end position="832"/>
    </location>
</feature>
<dbReference type="GO" id="GO:0004190">
    <property type="term" value="F:aspartic-type endopeptidase activity"/>
    <property type="evidence" value="ECO:0007669"/>
    <property type="project" value="UniProtKB-KW"/>
</dbReference>
<dbReference type="Pfam" id="PF22936">
    <property type="entry name" value="Pol_BBD"/>
    <property type="match status" value="1"/>
</dbReference>
<evidence type="ECO:0000259" key="3">
    <source>
        <dbReference type="PROSITE" id="PS50994"/>
    </source>
</evidence>
<dbReference type="Pfam" id="PF07727">
    <property type="entry name" value="RVT_2"/>
    <property type="match status" value="1"/>
</dbReference>